<sequence length="369" mass="40423">MTENITSRQIEAAKLLEGALRGDRMDKLKLQEGISTSDLPVQLAPTINKIMLENYADQPKVWDMFAQRLVVDDFRKVNYMNLAYEDEGRNNAGDTFREGSLPTVAEYDEYPTMGWFSFTEHDFQVKKAGSRVRFSWESIVNDGNIGLLERLPLELAKKAAGKEDEEVTKQLVNASGLNTANFKSGNQNLLASNPVLSLESLEAAIVQANTQTYNGRQATPLSRFVLVVPQSLELTAKKILAIQQVRTEVTSGGTVTSTVSGNPIAASIEIVVNPWIKKIYNNSNADKFWFLLPVPNDTLNPGIVLGFLRGYEAPELRVKANGGLYLGGGAVPAREGSFDNDDFEMRIRHIATGGFMLPTGTVASTGAAS</sequence>
<evidence type="ECO:0000313" key="1">
    <source>
        <dbReference type="EMBL" id="CAB4148561.1"/>
    </source>
</evidence>
<protein>
    <recommendedName>
        <fullName evidence="2">Bacteriophage Mu GpT domain-containing protein</fullName>
    </recommendedName>
</protein>
<dbReference type="EMBL" id="LR796499">
    <property type="protein sequence ID" value="CAB4148561.1"/>
    <property type="molecule type" value="Genomic_DNA"/>
</dbReference>
<name>A0A6J5MRC9_9CAUD</name>
<dbReference type="Pfam" id="PF25209">
    <property type="entry name" value="Phage_capsid_4"/>
    <property type="match status" value="1"/>
</dbReference>
<accession>A0A6J5MRC9</accession>
<reference evidence="1" key="1">
    <citation type="submission" date="2020-04" db="EMBL/GenBank/DDBJ databases">
        <authorList>
            <person name="Chiriac C."/>
            <person name="Salcher M."/>
            <person name="Ghai R."/>
            <person name="Kavagutti S V."/>
        </authorList>
    </citation>
    <scope>NUCLEOTIDE SEQUENCE</scope>
</reference>
<evidence type="ECO:0008006" key="2">
    <source>
        <dbReference type="Google" id="ProtNLM"/>
    </source>
</evidence>
<organism evidence="1">
    <name type="scientific">uncultured Caudovirales phage</name>
    <dbReference type="NCBI Taxonomy" id="2100421"/>
    <lineage>
        <taxon>Viruses</taxon>
        <taxon>Duplodnaviria</taxon>
        <taxon>Heunggongvirae</taxon>
        <taxon>Uroviricota</taxon>
        <taxon>Caudoviricetes</taxon>
        <taxon>Peduoviridae</taxon>
        <taxon>Maltschvirus</taxon>
        <taxon>Maltschvirus maltsch</taxon>
    </lineage>
</organism>
<gene>
    <name evidence="1" type="ORF">UFOVP536_10</name>
</gene>
<proteinExistence type="predicted"/>